<proteinExistence type="predicted"/>
<comment type="caution">
    <text evidence="7">The sequence shown here is derived from an EMBL/GenBank/DDBJ whole genome shotgun (WGS) entry which is preliminary data.</text>
</comment>
<keyword evidence="1" id="KW-0479">Metal-binding</keyword>
<dbReference type="PANTHER" id="PTHR47718">
    <property type="entry name" value="OS01G0519700 PROTEIN"/>
    <property type="match status" value="1"/>
</dbReference>
<dbReference type="InterPro" id="IPR018289">
    <property type="entry name" value="MULE_transposase_dom"/>
</dbReference>
<accession>A0AA39S4W5</accession>
<dbReference type="InterPro" id="IPR004330">
    <property type="entry name" value="FAR1_DNA_bnd_dom"/>
</dbReference>
<evidence type="ECO:0000313" key="7">
    <source>
        <dbReference type="EMBL" id="KAK0584375.1"/>
    </source>
</evidence>
<feature type="region of interest" description="Disordered" evidence="5">
    <location>
        <begin position="941"/>
        <end position="969"/>
    </location>
</feature>
<feature type="domain" description="SWIM-type" evidence="6">
    <location>
        <begin position="747"/>
        <end position="779"/>
    </location>
</feature>
<dbReference type="Proteomes" id="UP001168877">
    <property type="component" value="Unassembled WGS sequence"/>
</dbReference>
<evidence type="ECO:0000256" key="3">
    <source>
        <dbReference type="ARBA" id="ARBA00022833"/>
    </source>
</evidence>
<evidence type="ECO:0000259" key="6">
    <source>
        <dbReference type="PROSITE" id="PS50966"/>
    </source>
</evidence>
<dbReference type="GO" id="GO:0008270">
    <property type="term" value="F:zinc ion binding"/>
    <property type="evidence" value="ECO:0007669"/>
    <property type="project" value="UniProtKB-KW"/>
</dbReference>
<dbReference type="InterPro" id="IPR006564">
    <property type="entry name" value="Znf_PMZ"/>
</dbReference>
<evidence type="ECO:0000256" key="1">
    <source>
        <dbReference type="ARBA" id="ARBA00022723"/>
    </source>
</evidence>
<dbReference type="Pfam" id="PF04434">
    <property type="entry name" value="SWIM"/>
    <property type="match status" value="1"/>
</dbReference>
<dbReference type="SMART" id="SM00575">
    <property type="entry name" value="ZnF_PMZ"/>
    <property type="match status" value="1"/>
</dbReference>
<keyword evidence="2 4" id="KW-0863">Zinc-finger</keyword>
<evidence type="ECO:0000256" key="5">
    <source>
        <dbReference type="SAM" id="MobiDB-lite"/>
    </source>
</evidence>
<dbReference type="EMBL" id="JAUESC010000383">
    <property type="protein sequence ID" value="KAK0584375.1"/>
    <property type="molecule type" value="Genomic_DNA"/>
</dbReference>
<name>A0AA39S4W5_ACESA</name>
<evidence type="ECO:0000256" key="2">
    <source>
        <dbReference type="ARBA" id="ARBA00022771"/>
    </source>
</evidence>
<sequence>MANSVQLPKVVLIRSTRRDEGKSVAVDIPVKIVAEKCKGVQSPNFEFQSQESRMGDIRGISKGVVAVSKKLGFSLNPEILQKPNLDEVTKADVLDPSSDVSSCMQVKSSGGGRDFVNINFPNNQEACVGKGVDRENGLQQPQYDNVKNGMSFKIGPDSGSNGMDVDVGTNNNKNNALQDGLLGSNVNGLGSSVGPKTGKWKRFNEMSDMHNENCVQSEGLQELLWGSSSSYIPQVKPECKPKLDQEFTLIDDVHEFYNQYAKEAGFSVRSNSTRKNKDTDEILRKEYVCSKEGMSSQGVASENKRRRGITRENCNAKLAVVRTKIGTYKVSVFVEDHSHPLTSPRKVHLLRSHRNMSLSQKSLSQQLSDVNIPTWQQVSFLELQAGGIENMGCIERDFYNHQRNMRKELEGHDADLLYEHFVSKQEKNPAFYFTIKKCQEDRLTHCFWADAKSRSAYKYFGDVVVFDSTYNTNRYGMIFAPFIGVNNHGQTIILACSLLSDETSDSFVWLLEQFKKNMPGGPPKMIITDQDPAMTKAISQALPDTFHRYCIWHILNKFSEKLDAVVYKYYYKYFQKCIWESCTKEEFDSTWMTIISKSKLVDNGWLQSIYEIRSKWVPVYVNHVFSAGMSSSQRVASSHAFFKRFVSKRNSLLDFITRFNRAIARQRREELIADHVDVNEKPMLKMPNLIEKQMAETYTRKIFYTFQQELWNSFFYDIELVRENGDHFVYIVKKQDESSCRVREIVFKKELDFTSCSCKKFESEGIPCRHILAYLNHMQVRSLPNQYILKRWTQTAKCNKVIDEDGLEINDFSDKSFMVRRMRLFQLATYVIDKAACTEDASKILEDILNNAILDNKSTLGSRGSGGVSERNNIVQHVYNEPLAIRAKGCGKRLKGGKEKAKNMANDRGRRCNGCGKVGQAHDKRNCPILNNSRREKKNKAVFGGGAPLPTPNLQIAPPPDNRSSVRGADRLSVCSPPMVFSTNGGVV</sequence>
<keyword evidence="8" id="KW-1185">Reference proteome</keyword>
<dbReference type="Pfam" id="PF03101">
    <property type="entry name" value="FAR1"/>
    <property type="match status" value="1"/>
</dbReference>
<evidence type="ECO:0000256" key="4">
    <source>
        <dbReference type="PROSITE-ProRule" id="PRU00325"/>
    </source>
</evidence>
<organism evidence="7 8">
    <name type="scientific">Acer saccharum</name>
    <name type="common">Sugar maple</name>
    <dbReference type="NCBI Taxonomy" id="4024"/>
    <lineage>
        <taxon>Eukaryota</taxon>
        <taxon>Viridiplantae</taxon>
        <taxon>Streptophyta</taxon>
        <taxon>Embryophyta</taxon>
        <taxon>Tracheophyta</taxon>
        <taxon>Spermatophyta</taxon>
        <taxon>Magnoliopsida</taxon>
        <taxon>eudicotyledons</taxon>
        <taxon>Gunneridae</taxon>
        <taxon>Pentapetalae</taxon>
        <taxon>rosids</taxon>
        <taxon>malvids</taxon>
        <taxon>Sapindales</taxon>
        <taxon>Sapindaceae</taxon>
        <taxon>Hippocastanoideae</taxon>
        <taxon>Acereae</taxon>
        <taxon>Acer</taxon>
    </lineage>
</organism>
<dbReference type="AlphaFoldDB" id="A0AA39S4W5"/>
<gene>
    <name evidence="7" type="ORF">LWI29_012166</name>
</gene>
<evidence type="ECO:0000313" key="8">
    <source>
        <dbReference type="Proteomes" id="UP001168877"/>
    </source>
</evidence>
<reference evidence="7" key="1">
    <citation type="journal article" date="2022" name="Plant J.">
        <title>Strategies of tolerance reflected in two North American maple genomes.</title>
        <authorList>
            <person name="McEvoy S.L."/>
            <person name="Sezen U.U."/>
            <person name="Trouern-Trend A."/>
            <person name="McMahon S.M."/>
            <person name="Schaberg P.G."/>
            <person name="Yang J."/>
            <person name="Wegrzyn J.L."/>
            <person name="Swenson N.G."/>
        </authorList>
    </citation>
    <scope>NUCLEOTIDE SEQUENCE</scope>
    <source>
        <strain evidence="7">NS2018</strain>
    </source>
</reference>
<keyword evidence="3" id="KW-0862">Zinc</keyword>
<dbReference type="PROSITE" id="PS50966">
    <property type="entry name" value="ZF_SWIM"/>
    <property type="match status" value="1"/>
</dbReference>
<protein>
    <recommendedName>
        <fullName evidence="6">SWIM-type domain-containing protein</fullName>
    </recommendedName>
</protein>
<reference evidence="7" key="2">
    <citation type="submission" date="2023-06" db="EMBL/GenBank/DDBJ databases">
        <authorList>
            <person name="Swenson N.G."/>
            <person name="Wegrzyn J.L."/>
            <person name="Mcevoy S.L."/>
        </authorList>
    </citation>
    <scope>NUCLEOTIDE SEQUENCE</scope>
    <source>
        <strain evidence="7">NS2018</strain>
        <tissue evidence="7">Leaf</tissue>
    </source>
</reference>
<dbReference type="Pfam" id="PF10551">
    <property type="entry name" value="MULE"/>
    <property type="match status" value="1"/>
</dbReference>
<dbReference type="InterPro" id="IPR007527">
    <property type="entry name" value="Znf_SWIM"/>
</dbReference>